<dbReference type="InterPro" id="IPR011009">
    <property type="entry name" value="Kinase-like_dom_sf"/>
</dbReference>
<feature type="region of interest" description="Disordered" evidence="1">
    <location>
        <begin position="401"/>
        <end position="425"/>
    </location>
</feature>
<dbReference type="PROSITE" id="PS50011">
    <property type="entry name" value="PROTEIN_KINASE_DOM"/>
    <property type="match status" value="1"/>
</dbReference>
<reference evidence="3 4" key="1">
    <citation type="journal article" date="2024" name="Fungal Genet. Biol.">
        <title>The porcine skin microbiome exhibits broad fungal antagonism.</title>
        <authorList>
            <person name="De La Cruz K.F."/>
            <person name="Townsend E.C."/>
            <person name="Alex Cheong J.Z."/>
            <person name="Salamzade R."/>
            <person name="Liu A."/>
            <person name="Sandstrom S."/>
            <person name="Davila E."/>
            <person name="Huang L."/>
            <person name="Xu K.H."/>
            <person name="Wu S.Y."/>
            <person name="Meudt J.J."/>
            <person name="Shanmuganayagam D."/>
            <person name="Gibson A.L.F."/>
            <person name="Kalan L.R."/>
        </authorList>
    </citation>
    <scope>NUCLEOTIDE SEQUENCE [LARGE SCALE GENOMIC DNA]</scope>
    <source>
        <strain evidence="3 4">LK2625</strain>
    </source>
</reference>
<dbReference type="EMBL" id="JAYWLU010000013">
    <property type="protein sequence ID" value="MEX3595433.1"/>
    <property type="molecule type" value="Genomic_DNA"/>
</dbReference>
<feature type="compositionally biased region" description="Basic and acidic residues" evidence="1">
    <location>
        <begin position="505"/>
        <end position="516"/>
    </location>
</feature>
<dbReference type="InterPro" id="IPR000719">
    <property type="entry name" value="Prot_kinase_dom"/>
</dbReference>
<keyword evidence="3" id="KW-0418">Kinase</keyword>
<evidence type="ECO:0000313" key="4">
    <source>
        <dbReference type="Proteomes" id="UP001558481"/>
    </source>
</evidence>
<proteinExistence type="predicted"/>
<evidence type="ECO:0000259" key="2">
    <source>
        <dbReference type="PROSITE" id="PS50011"/>
    </source>
</evidence>
<sequence>MSAPEKRTRAQERLLAAQRPPAERARSRVPDSQGSSSETTTGGDSLADSPGADGPEAFLESHDRAAAHSEGLELVGHLGTGRGTRTWLAKEEFSREKFTVTFATGTAREEREAQQRSMSRVAEFWAGNPHPHLVPVRGIIGNSDCAEALVSGHVTGISLARRIAQDGRVPPAEISPILTAAAKGLAALHDQGWVHGTLSQHNILLGPDREVWLDGYGVPATTDVRSDPDLPAVVSWGHDDRPEMLDRGVARIPADDVKALATLAWVALTGRVPGSDSHRVPLTLVCPAAPRGLVLMLEAALNDDPEPRPTAHEFATGIAAIPAARTAPRTARPSTPQIIRADGTEVRLGRAWRPRSRRGSSSSTASAVEGRSWRRPLVLALAATAVVGCAWFGVAELTGGETSPVATEREVSGADAGAGAESPGAAEEAARRLVSSRAHALAAGDEQALTAVYVKGSALAESDRSTIAHAADRDGGASDYSVLSGLSMEVDRLEPASVSDASARSNDERDDERGSEDAQTFYAEILTRGWHGELPSDSHVDREDATVRQSVHITVAHTNQGWRIADVTPVERQG</sequence>
<keyword evidence="3" id="KW-0808">Transferase</keyword>
<organism evidence="3 4">
    <name type="scientific">Kocuria carniphila</name>
    <dbReference type="NCBI Taxonomy" id="262208"/>
    <lineage>
        <taxon>Bacteria</taxon>
        <taxon>Bacillati</taxon>
        <taxon>Actinomycetota</taxon>
        <taxon>Actinomycetes</taxon>
        <taxon>Micrococcales</taxon>
        <taxon>Micrococcaceae</taxon>
        <taxon>Kocuria</taxon>
    </lineage>
</organism>
<feature type="region of interest" description="Disordered" evidence="1">
    <location>
        <begin position="1"/>
        <end position="57"/>
    </location>
</feature>
<gene>
    <name evidence="3" type="ORF">VVR66_11970</name>
</gene>
<feature type="domain" description="Protein kinase" evidence="2">
    <location>
        <begin position="72"/>
        <end position="321"/>
    </location>
</feature>
<feature type="compositionally biased region" description="Low complexity" evidence="1">
    <location>
        <begin position="32"/>
        <end position="45"/>
    </location>
</feature>
<evidence type="ECO:0000256" key="1">
    <source>
        <dbReference type="SAM" id="MobiDB-lite"/>
    </source>
</evidence>
<name>A0ABV3V5V1_9MICC</name>
<keyword evidence="4" id="KW-1185">Reference proteome</keyword>
<dbReference type="InterPro" id="IPR001245">
    <property type="entry name" value="Ser-Thr/Tyr_kinase_cat_dom"/>
</dbReference>
<feature type="region of interest" description="Disordered" evidence="1">
    <location>
        <begin position="494"/>
        <end position="517"/>
    </location>
</feature>
<comment type="caution">
    <text evidence="3">The sequence shown here is derived from an EMBL/GenBank/DDBJ whole genome shotgun (WGS) entry which is preliminary data.</text>
</comment>
<dbReference type="Proteomes" id="UP001558481">
    <property type="component" value="Unassembled WGS sequence"/>
</dbReference>
<dbReference type="Pfam" id="PF07714">
    <property type="entry name" value="PK_Tyr_Ser-Thr"/>
    <property type="match status" value="1"/>
</dbReference>
<dbReference type="GO" id="GO:0016301">
    <property type="term" value="F:kinase activity"/>
    <property type="evidence" value="ECO:0007669"/>
    <property type="project" value="UniProtKB-KW"/>
</dbReference>
<accession>A0ABV3V5V1</accession>
<dbReference type="SMART" id="SM00220">
    <property type="entry name" value="S_TKc"/>
    <property type="match status" value="1"/>
</dbReference>
<protein>
    <submittedName>
        <fullName evidence="3">Protein kinase</fullName>
    </submittedName>
</protein>
<feature type="compositionally biased region" description="Basic and acidic residues" evidence="1">
    <location>
        <begin position="1"/>
        <end position="12"/>
    </location>
</feature>
<dbReference type="Gene3D" id="1.10.510.10">
    <property type="entry name" value="Transferase(Phosphotransferase) domain 1"/>
    <property type="match status" value="1"/>
</dbReference>
<feature type="region of interest" description="Disordered" evidence="1">
    <location>
        <begin position="342"/>
        <end position="367"/>
    </location>
</feature>
<evidence type="ECO:0000313" key="3">
    <source>
        <dbReference type="EMBL" id="MEX3595433.1"/>
    </source>
</evidence>
<dbReference type="SUPFAM" id="SSF56112">
    <property type="entry name" value="Protein kinase-like (PK-like)"/>
    <property type="match status" value="1"/>
</dbReference>
<dbReference type="RefSeq" id="WP_368629776.1">
    <property type="nucleotide sequence ID" value="NZ_JAYWLT010000029.1"/>
</dbReference>
<feature type="compositionally biased region" description="Low complexity" evidence="1">
    <location>
        <begin position="413"/>
        <end position="425"/>
    </location>
</feature>